<evidence type="ECO:0000313" key="4">
    <source>
        <dbReference type="Proteomes" id="UP001500909"/>
    </source>
</evidence>
<reference evidence="3 4" key="1">
    <citation type="journal article" date="2019" name="Int. J. Syst. Evol. Microbiol.">
        <title>The Global Catalogue of Microorganisms (GCM) 10K type strain sequencing project: providing services to taxonomists for standard genome sequencing and annotation.</title>
        <authorList>
            <consortium name="The Broad Institute Genomics Platform"/>
            <consortium name="The Broad Institute Genome Sequencing Center for Infectious Disease"/>
            <person name="Wu L."/>
            <person name="Ma J."/>
        </authorList>
    </citation>
    <scope>NUCLEOTIDE SEQUENCE [LARGE SCALE GENOMIC DNA]</scope>
    <source>
        <strain evidence="3 4">JCM 4805</strain>
    </source>
</reference>
<organism evidence="3 4">
    <name type="scientific">Streptomyces olivaceiscleroticus</name>
    <dbReference type="NCBI Taxonomy" id="68245"/>
    <lineage>
        <taxon>Bacteria</taxon>
        <taxon>Bacillati</taxon>
        <taxon>Actinomycetota</taxon>
        <taxon>Actinomycetes</taxon>
        <taxon>Kitasatosporales</taxon>
        <taxon>Streptomycetaceae</taxon>
        <taxon>Streptomyces</taxon>
    </lineage>
</organism>
<feature type="compositionally biased region" description="Basic residues" evidence="1">
    <location>
        <begin position="1"/>
        <end position="11"/>
    </location>
</feature>
<dbReference type="Pfam" id="PF09860">
    <property type="entry name" value="DUF2087"/>
    <property type="match status" value="1"/>
</dbReference>
<evidence type="ECO:0000259" key="2">
    <source>
        <dbReference type="Pfam" id="PF09860"/>
    </source>
</evidence>
<evidence type="ECO:0000313" key="3">
    <source>
        <dbReference type="EMBL" id="GAA0449190.1"/>
    </source>
</evidence>
<dbReference type="RefSeq" id="WP_346093506.1">
    <property type="nucleotide sequence ID" value="NZ_BAAABY010000009.1"/>
</dbReference>
<gene>
    <name evidence="3" type="ORF">GCM10010361_11530</name>
</gene>
<keyword evidence="4" id="KW-1185">Reference proteome</keyword>
<dbReference type="InterPro" id="IPR018656">
    <property type="entry name" value="DUF2087"/>
</dbReference>
<feature type="compositionally biased region" description="Pro residues" evidence="1">
    <location>
        <begin position="24"/>
        <end position="34"/>
    </location>
</feature>
<sequence>MARRTRRRTVRGLRTSWSAFHPRAPVPGPPPAIPPRARSRAGYGPRIPPRSSRQTRNRVLTVIAESFEKGVTYTEPKVNAICGSWFDGWVSLRRALIDEGLLHRDAAARYERA</sequence>
<comment type="caution">
    <text evidence="3">The sequence shown here is derived from an EMBL/GenBank/DDBJ whole genome shotgun (WGS) entry which is preliminary data.</text>
</comment>
<evidence type="ECO:0000256" key="1">
    <source>
        <dbReference type="SAM" id="MobiDB-lite"/>
    </source>
</evidence>
<accession>A0ABN0ZIL8</accession>
<feature type="region of interest" description="Disordered" evidence="1">
    <location>
        <begin position="1"/>
        <end position="55"/>
    </location>
</feature>
<proteinExistence type="predicted"/>
<dbReference type="Proteomes" id="UP001500909">
    <property type="component" value="Unassembled WGS sequence"/>
</dbReference>
<feature type="domain" description="DUF2087" evidence="2">
    <location>
        <begin position="51"/>
        <end position="112"/>
    </location>
</feature>
<name>A0ABN0ZIL8_9ACTN</name>
<dbReference type="EMBL" id="BAAABY010000009">
    <property type="protein sequence ID" value="GAA0449190.1"/>
    <property type="molecule type" value="Genomic_DNA"/>
</dbReference>
<protein>
    <recommendedName>
        <fullName evidence="2">DUF2087 domain-containing protein</fullName>
    </recommendedName>
</protein>